<feature type="compositionally biased region" description="Basic residues" evidence="1">
    <location>
        <begin position="1152"/>
        <end position="1171"/>
    </location>
</feature>
<feature type="compositionally biased region" description="Pro residues" evidence="1">
    <location>
        <begin position="511"/>
        <end position="525"/>
    </location>
</feature>
<dbReference type="InterPro" id="IPR015671">
    <property type="entry name" value="GSCR1_dom"/>
</dbReference>
<feature type="compositionally biased region" description="Low complexity" evidence="1">
    <location>
        <begin position="331"/>
        <end position="358"/>
    </location>
</feature>
<feature type="compositionally biased region" description="Low complexity" evidence="1">
    <location>
        <begin position="465"/>
        <end position="507"/>
    </location>
</feature>
<accession>A0A914DS22</accession>
<feature type="compositionally biased region" description="Low complexity" evidence="1">
    <location>
        <begin position="110"/>
        <end position="131"/>
    </location>
</feature>
<organism evidence="3 4">
    <name type="scientific">Acrobeloides nanus</name>
    <dbReference type="NCBI Taxonomy" id="290746"/>
    <lineage>
        <taxon>Eukaryota</taxon>
        <taxon>Metazoa</taxon>
        <taxon>Ecdysozoa</taxon>
        <taxon>Nematoda</taxon>
        <taxon>Chromadorea</taxon>
        <taxon>Rhabditida</taxon>
        <taxon>Tylenchina</taxon>
        <taxon>Cephalobomorpha</taxon>
        <taxon>Cephaloboidea</taxon>
        <taxon>Cephalobidae</taxon>
        <taxon>Acrobeloides</taxon>
    </lineage>
</organism>
<feature type="compositionally biased region" description="Basic residues" evidence="1">
    <location>
        <begin position="1247"/>
        <end position="1256"/>
    </location>
</feature>
<feature type="compositionally biased region" description="Polar residues" evidence="1">
    <location>
        <begin position="451"/>
        <end position="460"/>
    </location>
</feature>
<feature type="region of interest" description="Disordered" evidence="1">
    <location>
        <begin position="1041"/>
        <end position="1189"/>
    </location>
</feature>
<feature type="region of interest" description="Disordered" evidence="1">
    <location>
        <begin position="158"/>
        <end position="229"/>
    </location>
</feature>
<feature type="compositionally biased region" description="Basic and acidic residues" evidence="1">
    <location>
        <begin position="1222"/>
        <end position="1246"/>
    </location>
</feature>
<evidence type="ECO:0000259" key="2">
    <source>
        <dbReference type="Pfam" id="PF15249"/>
    </source>
</evidence>
<feature type="compositionally biased region" description="Polar residues" evidence="1">
    <location>
        <begin position="191"/>
        <end position="212"/>
    </location>
</feature>
<feature type="compositionally biased region" description="Polar residues" evidence="1">
    <location>
        <begin position="158"/>
        <end position="175"/>
    </location>
</feature>
<proteinExistence type="predicted"/>
<feature type="region of interest" description="Disordered" evidence="1">
    <location>
        <begin position="330"/>
        <end position="374"/>
    </location>
</feature>
<protein>
    <submittedName>
        <fullName evidence="4">GLTSCR protein conserved domain-containing protein</fullName>
    </submittedName>
</protein>
<dbReference type="Pfam" id="PF15249">
    <property type="entry name" value="GLTSCR1"/>
    <property type="match status" value="1"/>
</dbReference>
<reference evidence="4" key="1">
    <citation type="submission" date="2022-11" db="UniProtKB">
        <authorList>
            <consortium name="WormBaseParasite"/>
        </authorList>
    </citation>
    <scope>IDENTIFICATION</scope>
</reference>
<feature type="region of interest" description="Disordered" evidence="1">
    <location>
        <begin position="1214"/>
        <end position="1313"/>
    </location>
</feature>
<evidence type="ECO:0000256" key="1">
    <source>
        <dbReference type="SAM" id="MobiDB-lite"/>
    </source>
</evidence>
<feature type="region of interest" description="Disordered" evidence="1">
    <location>
        <begin position="626"/>
        <end position="667"/>
    </location>
</feature>
<feature type="region of interest" description="Disordered" evidence="1">
    <location>
        <begin position="100"/>
        <end position="131"/>
    </location>
</feature>
<feature type="compositionally biased region" description="Basic residues" evidence="1">
    <location>
        <begin position="359"/>
        <end position="373"/>
    </location>
</feature>
<feature type="region of interest" description="Disordered" evidence="1">
    <location>
        <begin position="445"/>
        <end position="540"/>
    </location>
</feature>
<feature type="region of interest" description="Disordered" evidence="1">
    <location>
        <begin position="55"/>
        <end position="87"/>
    </location>
</feature>
<keyword evidence="3" id="KW-1185">Reference proteome</keyword>
<feature type="compositionally biased region" description="Basic residues" evidence="1">
    <location>
        <begin position="643"/>
        <end position="655"/>
    </location>
</feature>
<feature type="compositionally biased region" description="Low complexity" evidence="1">
    <location>
        <begin position="213"/>
        <end position="227"/>
    </location>
</feature>
<feature type="compositionally biased region" description="Basic and acidic residues" evidence="1">
    <location>
        <begin position="1044"/>
        <end position="1081"/>
    </location>
</feature>
<feature type="compositionally biased region" description="Polar residues" evidence="1">
    <location>
        <begin position="626"/>
        <end position="635"/>
    </location>
</feature>
<feature type="region of interest" description="Disordered" evidence="1">
    <location>
        <begin position="1328"/>
        <end position="1363"/>
    </location>
</feature>
<sequence length="1399" mass="158615">MMSSDGLDSYGLDEFNINQDWFNEYKSATPDPNEGDLSLNVPLNDEQNAIYSIPPTQESYGSEFSSRIPSSQISEFAEPSPYQQQQPAQFETLQRLQPYETAQPCSSAMSESQISHNQSSSQIPSSMQQQQTMEHFSYIPYETSSYVNYIPTSSQQGLSYEVTPSSQQPSIQQLDQPPGQQPNIRYDTEWLPSSQYQQISTQGSGPITYTVMSSASSSQPQTSNPPQMQVMDSSYVQPQQPSYIQDGNQVLLTQMQTIQRQDPPQIVQHQLQSIPQNSVDSISYQPQMIYQNGPSVPSQSIQVIDGCQYISQDASSQSSFQTVQVLSSNAPPTIQQQQQPMQQTPTTSVRVSTTTAPRSRAKPASRSNGKKKPMVGDIKVIEQKVQEQGKVEVQVSLETSDEISRLTTRLMEIQKLESENGANYSNEKKDIEAKLLSLFLGQQAPPAPTSAVDTSLQSQNPPAAPKRTSSSSRSRPKKTVAQLKQEAAAQVQEVQQQQPQLSNQPNAFIQQPPPIVTPKAPPKRLPPTSKQPQPPTEVATDMNNITYSSMGQPQIIYQHSTTPSTSYGQPASVSVHYTSNMKQVPMSGELISLPPGSISGLPFQTQPGQRIYVIQNTTKAETFDSIQAQPITTTVVPKETKPPPKRRRPPPKPKPPKGLPIHEFDSPTTSIPQQIILVPPVELAKKIAEKQKERTSNLSNYFESLKESLDHLDYVSPFKNLSDVVQRLLPFSFLREPDLSDEFLDKVDHEILRHTIYMNERKRHIETKVRNILYKEALPNQSTDPELCMLLALDNEYDERQLNNDRPLFEQNRDQYIHENGVPTFDANLDKNSIDEARAKLGPIKIRQLQYKYREFDPSIYLGNIEEALAMKSPYIGSRRTSLDLETTYDESLVDDTESVVSMEMKAYVDHHVFPMNSPPGISSLRMEIGQYIPTEVSKRIEPVKVEENRVNEPIIHVIEPEASPPKALPTLNEQPMIMPTIEDVIPPIINGFYSKEEHERSPRKSTKEALKVKEHENFQKIKISLKTKFSQMTSKFVEEGETLESKEMPKEIDMKPMKSEKISPIKIRPFEQEVIEDRPPISRNASVEDPNMSKEKTVVKRSCYGLDLSDEDEDEEKRPSTSEAPVMPIKLKILKSALQKESENTQTRKEDKKRHEKRKEKHEKRRHKHREKENRTSNHNHLEHNLPIKEEISLEKPVTIVPKLVIPRARLGINALTQPDQDLHVNDIKPLEESYPAKDQHFEPKSHKRHLREHHKSKEEKAERKKKKKKHSQQNDGISMDNEKPKVPRIKIKFGGDQKKWATTVDSSSPRDVVMDHREDLVLSPDVPTALPVFTPPHTNTSSINTPPSDTFSNERNNGTPIGFDLRARVQFSPCSDESDDEKRCRLSNLVLSRLKKQ</sequence>
<feature type="domain" description="GLTSCR protein conserved" evidence="2">
    <location>
        <begin position="713"/>
        <end position="805"/>
    </location>
</feature>
<feature type="compositionally biased region" description="Polar residues" evidence="1">
    <location>
        <begin position="55"/>
        <end position="74"/>
    </location>
</feature>
<feature type="compositionally biased region" description="Basic and acidic residues" evidence="1">
    <location>
        <begin position="1172"/>
        <end position="1189"/>
    </location>
</feature>
<evidence type="ECO:0000313" key="4">
    <source>
        <dbReference type="WBParaSite" id="ACRNAN_scaffold3507.g21698.t1"/>
    </source>
</evidence>
<dbReference type="Proteomes" id="UP000887540">
    <property type="component" value="Unplaced"/>
</dbReference>
<evidence type="ECO:0000313" key="3">
    <source>
        <dbReference type="Proteomes" id="UP000887540"/>
    </source>
</evidence>
<feature type="compositionally biased region" description="Basic and acidic residues" evidence="1">
    <location>
        <begin position="1139"/>
        <end position="1151"/>
    </location>
</feature>
<name>A0A914DS22_9BILA</name>
<feature type="compositionally biased region" description="Polar residues" evidence="1">
    <location>
        <begin position="1338"/>
        <end position="1361"/>
    </location>
</feature>
<dbReference type="WBParaSite" id="ACRNAN_scaffold3507.g21698.t1">
    <property type="protein sequence ID" value="ACRNAN_scaffold3507.g21698.t1"/>
    <property type="gene ID" value="ACRNAN_scaffold3507.g21698"/>
</dbReference>